<feature type="chain" id="PRO_5006059313" evidence="1">
    <location>
        <begin position="19"/>
        <end position="100"/>
    </location>
</feature>
<accession>A0A0P1B9K2</accession>
<feature type="signal peptide" evidence="1">
    <location>
        <begin position="1"/>
        <end position="18"/>
    </location>
</feature>
<reference evidence="2 3" key="1">
    <citation type="submission" date="2014-09" db="EMBL/GenBank/DDBJ databases">
        <authorList>
            <person name="Magalhaes I.L.F."/>
            <person name="Oliveira U."/>
            <person name="Santos F.R."/>
            <person name="Vidigal T.H.D.A."/>
            <person name="Brescovit A.D."/>
            <person name="Santos A.J."/>
        </authorList>
    </citation>
    <scope>NUCLEOTIDE SEQUENCE [LARGE SCALE GENOMIC DNA]</scope>
</reference>
<dbReference type="OrthoDB" id="10283042at2759"/>
<proteinExistence type="predicted"/>
<keyword evidence="3" id="KW-1185">Reference proteome</keyword>
<evidence type="ECO:0000313" key="2">
    <source>
        <dbReference type="EMBL" id="CEH12032.1"/>
    </source>
</evidence>
<name>A0A0P1B9K2_9BASI</name>
<protein>
    <submittedName>
        <fullName evidence="2">Uncharacterized protein</fullName>
    </submittedName>
</protein>
<dbReference type="AlphaFoldDB" id="A0A0P1B9K2"/>
<organism evidence="2 3">
    <name type="scientific">Ceraceosorus bombacis</name>
    <dbReference type="NCBI Taxonomy" id="401625"/>
    <lineage>
        <taxon>Eukaryota</taxon>
        <taxon>Fungi</taxon>
        <taxon>Dikarya</taxon>
        <taxon>Basidiomycota</taxon>
        <taxon>Ustilaginomycotina</taxon>
        <taxon>Exobasidiomycetes</taxon>
        <taxon>Ceraceosorales</taxon>
        <taxon>Ceraceosoraceae</taxon>
        <taxon>Ceraceosorus</taxon>
    </lineage>
</organism>
<dbReference type="EMBL" id="CCYA01000118">
    <property type="protein sequence ID" value="CEH12032.1"/>
    <property type="molecule type" value="Genomic_DNA"/>
</dbReference>
<evidence type="ECO:0000256" key="1">
    <source>
        <dbReference type="SAM" id="SignalP"/>
    </source>
</evidence>
<dbReference type="Proteomes" id="UP000054845">
    <property type="component" value="Unassembled WGS sequence"/>
</dbReference>
<keyword evidence="1" id="KW-0732">Signal</keyword>
<evidence type="ECO:0000313" key="3">
    <source>
        <dbReference type="Proteomes" id="UP000054845"/>
    </source>
</evidence>
<sequence length="100" mass="10582">MLPHLLILLLLPIVVTPAAVIVWYPVLAAGGLNPATQLVEMQSLWNGACTNLSGAGELKNDGSGYFVCRCTGPPGDDRAISAKAQLDYNGHKGWRLGNPL</sequence>